<evidence type="ECO:0000256" key="1">
    <source>
        <dbReference type="SAM" id="MobiDB-lite"/>
    </source>
</evidence>
<dbReference type="PANTHER" id="PTHR21780">
    <property type="entry name" value="TRANSMEMBRANE PROTEIN 209"/>
    <property type="match status" value="1"/>
</dbReference>
<dbReference type="InterPro" id="IPR019176">
    <property type="entry name" value="Cytochrome_B561-rel"/>
</dbReference>
<evidence type="ECO:0000313" key="3">
    <source>
        <dbReference type="EMBL" id="OAJ45164.1"/>
    </source>
</evidence>
<dbReference type="Pfam" id="PF09786">
    <property type="entry name" value="CytochromB561_N"/>
    <property type="match status" value="1"/>
</dbReference>
<dbReference type="GO" id="GO:0016020">
    <property type="term" value="C:membrane"/>
    <property type="evidence" value="ECO:0007669"/>
    <property type="project" value="TreeGrafter"/>
</dbReference>
<reference evidence="3 4" key="1">
    <citation type="submission" date="2006-10" db="EMBL/GenBank/DDBJ databases">
        <title>The Genome Sequence of Batrachochytrium dendrobatidis JEL423.</title>
        <authorList>
            <consortium name="The Broad Institute Genome Sequencing Platform"/>
            <person name="Birren B."/>
            <person name="Lander E."/>
            <person name="Galagan J."/>
            <person name="Cuomo C."/>
            <person name="Devon K."/>
            <person name="Jaffe D."/>
            <person name="Butler J."/>
            <person name="Alvarez P."/>
            <person name="Gnerre S."/>
            <person name="Grabherr M."/>
            <person name="Kleber M."/>
            <person name="Mauceli E."/>
            <person name="Brockman W."/>
            <person name="Young S."/>
            <person name="LaButti K."/>
            <person name="Sykes S."/>
            <person name="DeCaprio D."/>
            <person name="Crawford M."/>
            <person name="Koehrsen M."/>
            <person name="Engels R."/>
            <person name="Montgomery P."/>
            <person name="Pearson M."/>
            <person name="Howarth C."/>
            <person name="Larson L."/>
            <person name="White J."/>
            <person name="O'Leary S."/>
            <person name="Kodira C."/>
            <person name="Zeng Q."/>
            <person name="Yandava C."/>
            <person name="Alvarado L."/>
            <person name="Longcore J."/>
            <person name="James T."/>
        </authorList>
    </citation>
    <scope>NUCLEOTIDE SEQUENCE [LARGE SCALE GENOMIC DNA]</scope>
    <source>
        <strain evidence="3 4">JEL423</strain>
    </source>
</reference>
<evidence type="ECO:0008006" key="5">
    <source>
        <dbReference type="Google" id="ProtNLM"/>
    </source>
</evidence>
<name>A0A177WZP6_BATDL</name>
<proteinExistence type="predicted"/>
<keyword evidence="2" id="KW-1133">Transmembrane helix</keyword>
<feature type="transmembrane region" description="Helical" evidence="2">
    <location>
        <begin position="132"/>
        <end position="156"/>
    </location>
</feature>
<protein>
    <recommendedName>
        <fullName evidence="5">Transmembrane protein 209</fullName>
    </recommendedName>
</protein>
<dbReference type="PANTHER" id="PTHR21780:SF0">
    <property type="entry name" value="TRANSMEMBRANE PROTEIN 209"/>
    <property type="match status" value="1"/>
</dbReference>
<dbReference type="EMBL" id="DS022315">
    <property type="protein sequence ID" value="OAJ45164.1"/>
    <property type="molecule type" value="Genomic_DNA"/>
</dbReference>
<accession>A0A177WZP6</accession>
<evidence type="ECO:0000256" key="2">
    <source>
        <dbReference type="SAM" id="Phobius"/>
    </source>
</evidence>
<feature type="transmembrane region" description="Helical" evidence="2">
    <location>
        <begin position="102"/>
        <end position="120"/>
    </location>
</feature>
<organism evidence="3 4">
    <name type="scientific">Batrachochytrium dendrobatidis (strain JEL423)</name>
    <dbReference type="NCBI Taxonomy" id="403673"/>
    <lineage>
        <taxon>Eukaryota</taxon>
        <taxon>Fungi</taxon>
        <taxon>Fungi incertae sedis</taxon>
        <taxon>Chytridiomycota</taxon>
        <taxon>Chytridiomycota incertae sedis</taxon>
        <taxon>Chytridiomycetes</taxon>
        <taxon>Rhizophydiales</taxon>
        <taxon>Rhizophydiales incertae sedis</taxon>
        <taxon>Batrachochytrium</taxon>
    </lineage>
</organism>
<feature type="region of interest" description="Disordered" evidence="1">
    <location>
        <begin position="666"/>
        <end position="686"/>
    </location>
</feature>
<sequence>MTVIEPLDRVPVHLTPVKRRTHVETFNTTPKMDSLAASPIGVSSEKSNRYTNTVGSTPITDNIITHVKQNSKNVSSTLTGMLALRARLVLSDLDRTRFKKNAAALCVVLIASILLFLSGYDAYPLRYPATVLTGSILFFISVFLLNIIAISAKYLWPDQSKSTSIISNSTTQSSHQGYEQSLVESRGEAWSPVRPLVSPRKVYTSPRSETENSFNNNVLASTFGSHLSLTRNTVVKPFMLRGSPMRKEIPMIHDRMDLNSLLDGDNQDDQLASTVKNPFTMSLGASTSTISQFQHAVKPTVNLMDKEIIEDGLVVREPTKTLKEWKTGHYIDKWAEEIRKVFNPVRSIRQFVLHIRLFSYILNPSEKWLATHLLAQLVERIDAVDQLLTTAGLSHLSCSVMSPIEGVQIKEPVVSAGMTNTVKPTNYFGLPNTTQTPLFGRGVQAATQPNQPSAAPQTLQQLADQLPLEPMVKERVILEGYLAVGKYSSRDYIIYRIKVLATGSCLAQYKWNGGQTWKGKQWNHDVYPSDAEIIMHLFCKYLDEKIMILEPHKYRGFTDKHFLPSGAKPSLLPIYMIREQSKWPAHYQLVVENTIWDLHPNRNNLFHTLAMFIYCVKVISSGYIGLLYIGGVATQLLDIVAYGPIASKYDWPSKIHGNKETELLSSSQLGSSAGNKLKLTKSDSTPLMKTPKRLLKF</sequence>
<dbReference type="Proteomes" id="UP000077115">
    <property type="component" value="Unassembled WGS sequence"/>
</dbReference>
<reference evidence="3 4" key="2">
    <citation type="submission" date="2016-05" db="EMBL/GenBank/DDBJ databases">
        <title>Lineage-specific infection strategies underlie the spectrum of fungal disease in amphibians.</title>
        <authorList>
            <person name="Cuomo C.A."/>
            <person name="Farrer R.A."/>
            <person name="James T."/>
            <person name="Longcore J."/>
            <person name="Birren B."/>
        </authorList>
    </citation>
    <scope>NUCLEOTIDE SEQUENCE [LARGE SCALE GENOMIC DNA]</scope>
    <source>
        <strain evidence="3 4">JEL423</strain>
    </source>
</reference>
<dbReference type="eggNOG" id="KOG4670">
    <property type="taxonomic scope" value="Eukaryota"/>
</dbReference>
<evidence type="ECO:0000313" key="4">
    <source>
        <dbReference type="Proteomes" id="UP000077115"/>
    </source>
</evidence>
<gene>
    <name evidence="3" type="ORF">BDEG_28325</name>
</gene>
<keyword evidence="2" id="KW-0472">Membrane</keyword>
<dbReference type="AlphaFoldDB" id="A0A177WZP6"/>
<dbReference type="VEuPathDB" id="FungiDB:BDEG_28325"/>
<keyword evidence="2" id="KW-0812">Transmembrane</keyword>
<dbReference type="OrthoDB" id="509821at2759"/>